<accession>A0ACC2ISH1</accession>
<keyword evidence="2" id="KW-1185">Reference proteome</keyword>
<comment type="caution">
    <text evidence="1">The sequence shown here is derived from an EMBL/GenBank/DDBJ whole genome shotgun (WGS) entry which is preliminary data.</text>
</comment>
<dbReference type="EMBL" id="JAPHNI010000032">
    <property type="protein sequence ID" value="KAJ8118017.1"/>
    <property type="molecule type" value="Genomic_DNA"/>
</dbReference>
<name>A0ACC2ISH1_9PLEO</name>
<sequence length="222" mass="24966">MSSEPSPEEQKRLDAEAKAREQAEQAALPYKWDQTIKDLDITVAIDAKYKGKDLDVKIARNTLRVAIKGQAPIIDGELPHPVRVDDSTWTLSTTGAGKDIEIHLDKVNQMEWWPHVVTSAPKIDTSKIQPENSKLGDLDGETRGMVEKMMFDQQQKEMGRPTSDEQKKLDLLEQFKAQHPEMDFSNAKMGLVEDVAPAACTYWGQTTGMAAAMTWTQLQQKR</sequence>
<protein>
    <submittedName>
        <fullName evidence="1">Uncharacterized protein</fullName>
    </submittedName>
</protein>
<dbReference type="Proteomes" id="UP001153331">
    <property type="component" value="Unassembled WGS sequence"/>
</dbReference>
<organism evidence="1 2">
    <name type="scientific">Boeremia exigua</name>
    <dbReference type="NCBI Taxonomy" id="749465"/>
    <lineage>
        <taxon>Eukaryota</taxon>
        <taxon>Fungi</taxon>
        <taxon>Dikarya</taxon>
        <taxon>Ascomycota</taxon>
        <taxon>Pezizomycotina</taxon>
        <taxon>Dothideomycetes</taxon>
        <taxon>Pleosporomycetidae</taxon>
        <taxon>Pleosporales</taxon>
        <taxon>Pleosporineae</taxon>
        <taxon>Didymellaceae</taxon>
        <taxon>Boeremia</taxon>
    </lineage>
</organism>
<proteinExistence type="predicted"/>
<evidence type="ECO:0000313" key="1">
    <source>
        <dbReference type="EMBL" id="KAJ8118017.1"/>
    </source>
</evidence>
<reference evidence="1" key="1">
    <citation type="submission" date="2022-11" db="EMBL/GenBank/DDBJ databases">
        <title>Genome Sequence of Boeremia exigua.</title>
        <authorList>
            <person name="Buettner E."/>
        </authorList>
    </citation>
    <scope>NUCLEOTIDE SEQUENCE</scope>
    <source>
        <strain evidence="1">CU02</strain>
    </source>
</reference>
<gene>
    <name evidence="1" type="ORF">OPT61_g896</name>
</gene>
<evidence type="ECO:0000313" key="2">
    <source>
        <dbReference type="Proteomes" id="UP001153331"/>
    </source>
</evidence>